<name>B7PED3_IXOSC</name>
<evidence type="ECO:0000313" key="2">
    <source>
        <dbReference type="EnsemblMetazoa" id="ISCW004497-PA"/>
    </source>
</evidence>
<dbReference type="VEuPathDB" id="VectorBase:ISCI004497"/>
<dbReference type="Proteomes" id="UP000001555">
    <property type="component" value="Unassembled WGS sequence"/>
</dbReference>
<dbReference type="InParanoid" id="B7PED3"/>
<gene>
    <name evidence="1" type="ORF">IscW_ISCW004497</name>
</gene>
<dbReference type="EMBL" id="DS695149">
    <property type="protein sequence ID" value="EEC04955.1"/>
    <property type="molecule type" value="Genomic_DNA"/>
</dbReference>
<dbReference type="AlphaFoldDB" id="B7PED3"/>
<reference evidence="1 3" key="1">
    <citation type="submission" date="2008-03" db="EMBL/GenBank/DDBJ databases">
        <title>Annotation of Ixodes scapularis.</title>
        <authorList>
            <consortium name="Ixodes scapularis Genome Project Consortium"/>
            <person name="Caler E."/>
            <person name="Hannick L.I."/>
            <person name="Bidwell S."/>
            <person name="Joardar V."/>
            <person name="Thiagarajan M."/>
            <person name="Amedeo P."/>
            <person name="Galinsky K.J."/>
            <person name="Schobel S."/>
            <person name="Inman J."/>
            <person name="Hostetler J."/>
            <person name="Miller J."/>
            <person name="Hammond M."/>
            <person name="Megy K."/>
            <person name="Lawson D."/>
            <person name="Kodira C."/>
            <person name="Sutton G."/>
            <person name="Meyer J."/>
            <person name="Hill C.A."/>
            <person name="Birren B."/>
            <person name="Nene V."/>
            <person name="Collins F."/>
            <person name="Alarcon-Chaidez F."/>
            <person name="Wikel S."/>
            <person name="Strausberg R."/>
        </authorList>
    </citation>
    <scope>NUCLEOTIDE SEQUENCE [LARGE SCALE GENOMIC DNA]</scope>
    <source>
        <strain evidence="3">Wikel</strain>
        <strain evidence="1">Wikel colony</strain>
    </source>
</reference>
<evidence type="ECO:0000313" key="1">
    <source>
        <dbReference type="EMBL" id="EEC04955.1"/>
    </source>
</evidence>
<reference evidence="2" key="2">
    <citation type="submission" date="2020-05" db="UniProtKB">
        <authorList>
            <consortium name="EnsemblMetazoa"/>
        </authorList>
    </citation>
    <scope>IDENTIFICATION</scope>
    <source>
        <strain evidence="2">wikel</strain>
    </source>
</reference>
<dbReference type="VEuPathDB" id="VectorBase:ISCW004497"/>
<dbReference type="HOGENOM" id="CLU_3052662_0_0_1"/>
<organism>
    <name type="scientific">Ixodes scapularis</name>
    <name type="common">Black-legged tick</name>
    <name type="synonym">Deer tick</name>
    <dbReference type="NCBI Taxonomy" id="6945"/>
    <lineage>
        <taxon>Eukaryota</taxon>
        <taxon>Metazoa</taxon>
        <taxon>Ecdysozoa</taxon>
        <taxon>Arthropoda</taxon>
        <taxon>Chelicerata</taxon>
        <taxon>Arachnida</taxon>
        <taxon>Acari</taxon>
        <taxon>Parasitiformes</taxon>
        <taxon>Ixodida</taxon>
        <taxon>Ixodoidea</taxon>
        <taxon>Ixodidae</taxon>
        <taxon>Ixodinae</taxon>
        <taxon>Ixodes</taxon>
    </lineage>
</organism>
<sequence length="54" mass="5985">MEVFESPLRGGQIGAVYQGQRAEEVQEVWAASKKASEILPRSHGWGVGFRLPML</sequence>
<keyword evidence="3" id="KW-1185">Reference proteome</keyword>
<accession>B7PED3</accession>
<dbReference type="EMBL" id="ABJB010749169">
    <property type="status" value="NOT_ANNOTATED_CDS"/>
    <property type="molecule type" value="Genomic_DNA"/>
</dbReference>
<protein>
    <submittedName>
        <fullName evidence="1 2">Uncharacterized protein</fullName>
    </submittedName>
</protein>
<dbReference type="EnsemblMetazoa" id="ISCW004497-RA">
    <property type="protein sequence ID" value="ISCW004497-PA"/>
    <property type="gene ID" value="ISCW004497"/>
</dbReference>
<dbReference type="PaxDb" id="6945-B7PED3"/>
<evidence type="ECO:0000313" key="3">
    <source>
        <dbReference type="Proteomes" id="UP000001555"/>
    </source>
</evidence>
<proteinExistence type="predicted"/>